<sequence length="106" mass="11829">MSRMLPQPKSDSIELTTVLAALADPVRLEMMRALHRQAEPVNCSVLVRNTGIEVTPPTMSHHWKTLRAAGLTSTEVVGRERIITIRAEELEQRFPGLLRSVLDADT</sequence>
<evidence type="ECO:0000313" key="6">
    <source>
        <dbReference type="Proteomes" id="UP000199103"/>
    </source>
</evidence>
<dbReference type="SMART" id="SM00418">
    <property type="entry name" value="HTH_ARSR"/>
    <property type="match status" value="1"/>
</dbReference>
<evidence type="ECO:0000313" key="5">
    <source>
        <dbReference type="EMBL" id="SDS50588.1"/>
    </source>
</evidence>
<keyword evidence="1" id="KW-0805">Transcription regulation</keyword>
<evidence type="ECO:0000256" key="3">
    <source>
        <dbReference type="ARBA" id="ARBA00023163"/>
    </source>
</evidence>
<dbReference type="GO" id="GO:0003677">
    <property type="term" value="F:DNA binding"/>
    <property type="evidence" value="ECO:0007669"/>
    <property type="project" value="UniProtKB-KW"/>
</dbReference>
<dbReference type="PRINTS" id="PR00778">
    <property type="entry name" value="HTHARSR"/>
</dbReference>
<name>A0A1H1SRV2_9ACTN</name>
<dbReference type="InterPro" id="IPR036388">
    <property type="entry name" value="WH-like_DNA-bd_sf"/>
</dbReference>
<dbReference type="GO" id="GO:0003700">
    <property type="term" value="F:DNA-binding transcription factor activity"/>
    <property type="evidence" value="ECO:0007669"/>
    <property type="project" value="InterPro"/>
</dbReference>
<gene>
    <name evidence="5" type="ORF">SAMN04489812_2112</name>
</gene>
<organism evidence="5 6">
    <name type="scientific">Microlunatus soli</name>
    <dbReference type="NCBI Taxonomy" id="630515"/>
    <lineage>
        <taxon>Bacteria</taxon>
        <taxon>Bacillati</taxon>
        <taxon>Actinomycetota</taxon>
        <taxon>Actinomycetes</taxon>
        <taxon>Propionibacteriales</taxon>
        <taxon>Propionibacteriaceae</taxon>
        <taxon>Microlunatus</taxon>
    </lineage>
</organism>
<dbReference type="AlphaFoldDB" id="A0A1H1SRV2"/>
<dbReference type="PANTHER" id="PTHR33154">
    <property type="entry name" value="TRANSCRIPTIONAL REGULATOR, ARSR FAMILY"/>
    <property type="match status" value="1"/>
</dbReference>
<dbReference type="InterPro" id="IPR036390">
    <property type="entry name" value="WH_DNA-bd_sf"/>
</dbReference>
<protein>
    <submittedName>
        <fullName evidence="5">DNA-binding transcriptional regulator, ArsR family</fullName>
    </submittedName>
</protein>
<dbReference type="PROSITE" id="PS50987">
    <property type="entry name" value="HTH_ARSR_2"/>
    <property type="match status" value="1"/>
</dbReference>
<dbReference type="EMBL" id="LT629772">
    <property type="protein sequence ID" value="SDS50588.1"/>
    <property type="molecule type" value="Genomic_DNA"/>
</dbReference>
<dbReference type="PANTHER" id="PTHR33154:SF12">
    <property type="entry name" value="TRANSCRIPTIONAL REGULATORY PROTEIN"/>
    <property type="match status" value="1"/>
</dbReference>
<keyword evidence="6" id="KW-1185">Reference proteome</keyword>
<dbReference type="InterPro" id="IPR001845">
    <property type="entry name" value="HTH_ArsR_DNA-bd_dom"/>
</dbReference>
<dbReference type="InterPro" id="IPR011991">
    <property type="entry name" value="ArsR-like_HTH"/>
</dbReference>
<evidence type="ECO:0000256" key="1">
    <source>
        <dbReference type="ARBA" id="ARBA00023015"/>
    </source>
</evidence>
<dbReference type="Gene3D" id="1.10.10.10">
    <property type="entry name" value="Winged helix-like DNA-binding domain superfamily/Winged helix DNA-binding domain"/>
    <property type="match status" value="1"/>
</dbReference>
<accession>A0A1H1SRV2</accession>
<keyword evidence="2 5" id="KW-0238">DNA-binding</keyword>
<dbReference type="InterPro" id="IPR051081">
    <property type="entry name" value="HTH_MetalResp_TranReg"/>
</dbReference>
<feature type="domain" description="HTH arsR-type" evidence="4">
    <location>
        <begin position="7"/>
        <end position="105"/>
    </location>
</feature>
<dbReference type="Proteomes" id="UP000199103">
    <property type="component" value="Chromosome I"/>
</dbReference>
<reference evidence="5 6" key="1">
    <citation type="submission" date="2016-10" db="EMBL/GenBank/DDBJ databases">
        <authorList>
            <person name="de Groot N.N."/>
        </authorList>
    </citation>
    <scope>NUCLEOTIDE SEQUENCE [LARGE SCALE GENOMIC DNA]</scope>
    <source>
        <strain evidence="5 6">DSM 21800</strain>
    </source>
</reference>
<keyword evidence="3" id="KW-0804">Transcription</keyword>
<evidence type="ECO:0000256" key="2">
    <source>
        <dbReference type="ARBA" id="ARBA00023125"/>
    </source>
</evidence>
<dbReference type="Pfam" id="PF12840">
    <property type="entry name" value="HTH_20"/>
    <property type="match status" value="1"/>
</dbReference>
<proteinExistence type="predicted"/>
<dbReference type="OrthoDB" id="4471357at2"/>
<dbReference type="CDD" id="cd00090">
    <property type="entry name" value="HTH_ARSR"/>
    <property type="match status" value="1"/>
</dbReference>
<evidence type="ECO:0000259" key="4">
    <source>
        <dbReference type="PROSITE" id="PS50987"/>
    </source>
</evidence>
<dbReference type="RefSeq" id="WP_091524107.1">
    <property type="nucleotide sequence ID" value="NZ_LT629772.1"/>
</dbReference>
<dbReference type="SUPFAM" id="SSF46785">
    <property type="entry name" value="Winged helix' DNA-binding domain"/>
    <property type="match status" value="1"/>
</dbReference>